<name>A0A392REP6_9FABA</name>
<organism evidence="2 3">
    <name type="scientific">Trifolium medium</name>
    <dbReference type="NCBI Taxonomy" id="97028"/>
    <lineage>
        <taxon>Eukaryota</taxon>
        <taxon>Viridiplantae</taxon>
        <taxon>Streptophyta</taxon>
        <taxon>Embryophyta</taxon>
        <taxon>Tracheophyta</taxon>
        <taxon>Spermatophyta</taxon>
        <taxon>Magnoliopsida</taxon>
        <taxon>eudicotyledons</taxon>
        <taxon>Gunneridae</taxon>
        <taxon>Pentapetalae</taxon>
        <taxon>rosids</taxon>
        <taxon>fabids</taxon>
        <taxon>Fabales</taxon>
        <taxon>Fabaceae</taxon>
        <taxon>Papilionoideae</taxon>
        <taxon>50 kb inversion clade</taxon>
        <taxon>NPAAA clade</taxon>
        <taxon>Hologalegina</taxon>
        <taxon>IRL clade</taxon>
        <taxon>Trifolieae</taxon>
        <taxon>Trifolium</taxon>
    </lineage>
</organism>
<protein>
    <submittedName>
        <fullName evidence="2">Uncharacterized protein</fullName>
    </submittedName>
</protein>
<sequence>LGAVPSTVHLKMKYHDEKGGVVTIEADMDGAKKCHQSMHKTVKKTDGDTPRQRKAKIKTPRIRIINSTQSSSIMLNVFQFLILQGNILPPIV</sequence>
<accession>A0A392REP6</accession>
<proteinExistence type="predicted"/>
<evidence type="ECO:0000256" key="1">
    <source>
        <dbReference type="SAM" id="MobiDB-lite"/>
    </source>
</evidence>
<dbReference type="AlphaFoldDB" id="A0A392REP6"/>
<feature type="region of interest" description="Disordered" evidence="1">
    <location>
        <begin position="38"/>
        <end position="57"/>
    </location>
</feature>
<reference evidence="2 3" key="1">
    <citation type="journal article" date="2018" name="Front. Plant Sci.">
        <title>Red Clover (Trifolium pratense) and Zigzag Clover (T. medium) - A Picture of Genomic Similarities and Differences.</title>
        <authorList>
            <person name="Dluhosova J."/>
            <person name="Istvanek J."/>
            <person name="Nedelnik J."/>
            <person name="Repkova J."/>
        </authorList>
    </citation>
    <scope>NUCLEOTIDE SEQUENCE [LARGE SCALE GENOMIC DNA]</scope>
    <source>
        <strain evidence="3">cv. 10/8</strain>
        <tissue evidence="2">Leaf</tissue>
    </source>
</reference>
<keyword evidence="3" id="KW-1185">Reference proteome</keyword>
<evidence type="ECO:0000313" key="2">
    <source>
        <dbReference type="EMBL" id="MCI34719.1"/>
    </source>
</evidence>
<evidence type="ECO:0000313" key="3">
    <source>
        <dbReference type="Proteomes" id="UP000265520"/>
    </source>
</evidence>
<comment type="caution">
    <text evidence="2">The sequence shown here is derived from an EMBL/GenBank/DDBJ whole genome shotgun (WGS) entry which is preliminary data.</text>
</comment>
<dbReference type="Proteomes" id="UP000265520">
    <property type="component" value="Unassembled WGS sequence"/>
</dbReference>
<feature type="non-terminal residue" evidence="2">
    <location>
        <position position="1"/>
    </location>
</feature>
<dbReference type="EMBL" id="LXQA010216438">
    <property type="protein sequence ID" value="MCI34719.1"/>
    <property type="molecule type" value="Genomic_DNA"/>
</dbReference>